<dbReference type="InterPro" id="IPR001895">
    <property type="entry name" value="RASGEF_cat_dom"/>
</dbReference>
<feature type="compositionally biased region" description="Polar residues" evidence="3">
    <location>
        <begin position="61"/>
        <end position="78"/>
    </location>
</feature>
<feature type="compositionally biased region" description="Basic and acidic residues" evidence="3">
    <location>
        <begin position="328"/>
        <end position="341"/>
    </location>
</feature>
<feature type="domain" description="Ras-GEF" evidence="4">
    <location>
        <begin position="905"/>
        <end position="1141"/>
    </location>
</feature>
<dbReference type="PANTHER" id="PTHR23113">
    <property type="entry name" value="GUANINE NUCLEOTIDE EXCHANGE FACTOR"/>
    <property type="match status" value="1"/>
</dbReference>
<protein>
    <recommendedName>
        <fullName evidence="4">Ras-GEF domain-containing protein</fullName>
    </recommendedName>
</protein>
<dbReference type="Gene3D" id="1.10.840.10">
    <property type="entry name" value="Ras guanine-nucleotide exchange factors catalytic domain"/>
    <property type="match status" value="1"/>
</dbReference>
<comment type="caution">
    <text evidence="5">The sequence shown here is derived from an EMBL/GenBank/DDBJ whole genome shotgun (WGS) entry which is preliminary data.</text>
</comment>
<dbReference type="InterPro" id="IPR023578">
    <property type="entry name" value="Ras_GEF_dom_sf"/>
</dbReference>
<sequence>MKKKRSSSESRNRSLKQDQASEIDQIQKMHHQNANISQQGQNQQYQYRNHRSPRSNHTEKQNSSFQIQEDPNSSNHSEMQVKSRNEDTRRQNYNHNHKIQQQNQSRQHSHQSQDWNSQSQDQLHHDQELRRHHQQQYQNQQLKQSSNQNAQQQVKQYQIQNNRQQQMKHSPSQNDQEKRQKLQLKQSSNQNNQQKQYLRQQPIQNSQQSKQENQIKQSPDRYNRQQQQSKQQLDQNDQQKKELSNHRQYLMQPQNQNNKKVQELRQKEQNLNKSQDSISQGIDQTTRYRAQPKRSSQKAKPNERPIIGEKEPINRGNTYINNNFYANKKSESEKNKKDCNSNHDSSSVSTNSNIQKNSSMTPPCSLIKSYEISTNNSISIKSDRPKLEIANTLNIIYYFDNPDPPKIGGRVVAFSNDKILSFRKRRIIKKHKVVHDEIKNDENESDDGPPVTQFLESTDINDNGASLSMEEESQSENEDIINDQIDSNDLMSKYWPKISESQRTFENEYALTESTRVPSIRHFETISPNIQSPKPEPMPSPVPQKFTEFEKNYSIAPPSRISPCHRYNPRKRKNDLKNKILCGSPLSTPKTKNNPDHLNFTTPTYSLHPKASLSQPELEYMKTDLEESENEDVFYDENEIANNNESIDENESKDENEIEDEIENEDKIENNFIQTNKKFSLDLYHYQDMINAMDAEDAYSNLQNIDNDLKCSNCMTTIKGPLFEEEMTVVRFVNMNCEIIENIYPKAFTEFRFGNCVYYNDDISPDEIHLNAWHNLGIDPDKMSISLDQFIDQNILGNNDRSNIFGVLRYIVKWIQFYPDDFFLNPDCANHTCKALNRIIDKISNEKNPEIISRSNILKAFIRAISQGNKTLSAVKKPLNKVNKVHFKKYEKISIYETIFDFKKNIPLLVDHFSYIDLCLIHKIIRSELIQMKFHNAEDKQYKCPNYYELTNRFNIVARFVSFSILSVVRNYANSLQKRSKTRIEFWINMMKRARDCRNFALVYQIDAGLCHPSISKLKDVWKIVKNKEEFEEIHQITVPISSNMKKYMNMLMEKPEKTVPYFGAFLSQMAYLHDSHKREEVMMIPQNKLNNNLSEGKKIKNDQLVEVKGYNMVYQYFISKEISKIFQNWGVDYKFNIDPNLLRICTDISYTCDDSTLSKYSNQIISNGQK</sequence>
<feature type="region of interest" description="Disordered" evidence="3">
    <location>
        <begin position="1"/>
        <end position="363"/>
    </location>
</feature>
<feature type="compositionally biased region" description="Basic and acidic residues" evidence="3">
    <location>
        <begin position="260"/>
        <end position="270"/>
    </location>
</feature>
<feature type="compositionally biased region" description="Low complexity" evidence="3">
    <location>
        <begin position="135"/>
        <end position="165"/>
    </location>
</feature>
<accession>A0ABR2K0A8</accession>
<gene>
    <name evidence="5" type="ORF">M9Y10_043611</name>
</gene>
<dbReference type="EMBL" id="JAPFFF010000008">
    <property type="protein sequence ID" value="KAK8884499.1"/>
    <property type="molecule type" value="Genomic_DNA"/>
</dbReference>
<keyword evidence="6" id="KW-1185">Reference proteome</keyword>
<dbReference type="Pfam" id="PF00617">
    <property type="entry name" value="RasGEF"/>
    <property type="match status" value="1"/>
</dbReference>
<dbReference type="InterPro" id="IPR008937">
    <property type="entry name" value="Ras-like_GEF"/>
</dbReference>
<feature type="compositionally biased region" description="Basic and acidic residues" evidence="3">
    <location>
        <begin position="79"/>
        <end position="90"/>
    </location>
</feature>
<dbReference type="PROSITE" id="PS50009">
    <property type="entry name" value="RASGEF_CAT"/>
    <property type="match status" value="1"/>
</dbReference>
<evidence type="ECO:0000313" key="5">
    <source>
        <dbReference type="EMBL" id="KAK8884499.1"/>
    </source>
</evidence>
<proteinExistence type="predicted"/>
<feature type="compositionally biased region" description="Polar residues" evidence="3">
    <location>
        <begin position="271"/>
        <end position="288"/>
    </location>
</feature>
<feature type="compositionally biased region" description="Polar residues" evidence="3">
    <location>
        <begin position="315"/>
        <end position="325"/>
    </location>
</feature>
<feature type="compositionally biased region" description="Basic and acidic residues" evidence="3">
    <location>
        <begin position="300"/>
        <end position="313"/>
    </location>
</feature>
<reference evidence="5 6" key="1">
    <citation type="submission" date="2024-04" db="EMBL/GenBank/DDBJ databases">
        <title>Tritrichomonas musculus Genome.</title>
        <authorList>
            <person name="Alves-Ferreira E."/>
            <person name="Grigg M."/>
            <person name="Lorenzi H."/>
            <person name="Galac M."/>
        </authorList>
    </citation>
    <scope>NUCLEOTIDE SEQUENCE [LARGE SCALE GENOMIC DNA]</scope>
    <source>
        <strain evidence="5 6">EAF2021</strain>
    </source>
</reference>
<dbReference type="InterPro" id="IPR036964">
    <property type="entry name" value="RASGEF_cat_dom_sf"/>
</dbReference>
<evidence type="ECO:0000256" key="1">
    <source>
        <dbReference type="ARBA" id="ARBA00022658"/>
    </source>
</evidence>
<feature type="compositionally biased region" description="Basic and acidic residues" evidence="3">
    <location>
        <begin position="1"/>
        <end position="16"/>
    </location>
</feature>
<feature type="compositionally biased region" description="Low complexity" evidence="3">
    <location>
        <begin position="183"/>
        <end position="211"/>
    </location>
</feature>
<feature type="compositionally biased region" description="Low complexity" evidence="3">
    <location>
        <begin position="32"/>
        <end position="47"/>
    </location>
</feature>
<feature type="compositionally biased region" description="Low complexity" evidence="3">
    <location>
        <begin position="100"/>
        <end position="121"/>
    </location>
</feature>
<dbReference type="PANTHER" id="PTHR23113:SF365">
    <property type="entry name" value="RAS-GEF DOMAIN-CONTAINING PROTEIN"/>
    <property type="match status" value="1"/>
</dbReference>
<evidence type="ECO:0000256" key="3">
    <source>
        <dbReference type="SAM" id="MobiDB-lite"/>
    </source>
</evidence>
<evidence type="ECO:0000313" key="6">
    <source>
        <dbReference type="Proteomes" id="UP001470230"/>
    </source>
</evidence>
<organism evidence="5 6">
    <name type="scientific">Tritrichomonas musculus</name>
    <dbReference type="NCBI Taxonomy" id="1915356"/>
    <lineage>
        <taxon>Eukaryota</taxon>
        <taxon>Metamonada</taxon>
        <taxon>Parabasalia</taxon>
        <taxon>Tritrichomonadida</taxon>
        <taxon>Tritrichomonadidae</taxon>
        <taxon>Tritrichomonas</taxon>
    </lineage>
</organism>
<dbReference type="SUPFAM" id="SSF48366">
    <property type="entry name" value="Ras GEF"/>
    <property type="match status" value="1"/>
</dbReference>
<feature type="compositionally biased region" description="Low complexity" evidence="3">
    <location>
        <begin position="225"/>
        <end position="236"/>
    </location>
</feature>
<dbReference type="SMART" id="SM00147">
    <property type="entry name" value="RasGEF"/>
    <property type="match status" value="1"/>
</dbReference>
<evidence type="ECO:0000259" key="4">
    <source>
        <dbReference type="PROSITE" id="PS50009"/>
    </source>
</evidence>
<keyword evidence="1 2" id="KW-0344">Guanine-nucleotide releasing factor</keyword>
<feature type="compositionally biased region" description="Low complexity" evidence="3">
    <location>
        <begin position="342"/>
        <end position="353"/>
    </location>
</feature>
<feature type="region of interest" description="Disordered" evidence="3">
    <location>
        <begin position="580"/>
        <end position="609"/>
    </location>
</feature>
<dbReference type="Proteomes" id="UP001470230">
    <property type="component" value="Unassembled WGS sequence"/>
</dbReference>
<name>A0ABR2K0A8_9EUKA</name>
<evidence type="ECO:0000256" key="2">
    <source>
        <dbReference type="PROSITE-ProRule" id="PRU00168"/>
    </source>
</evidence>